<organism evidence="1 2">
    <name type="scientific">Bifidobacterium angulatum DSM 20098 = JCM 7096</name>
    <dbReference type="NCBI Taxonomy" id="518635"/>
    <lineage>
        <taxon>Bacteria</taxon>
        <taxon>Bacillati</taxon>
        <taxon>Actinomycetota</taxon>
        <taxon>Actinomycetes</taxon>
        <taxon>Bifidobacteriales</taxon>
        <taxon>Bifidobacteriaceae</taxon>
        <taxon>Bifidobacterium</taxon>
    </lineage>
</organism>
<reference evidence="1" key="1">
    <citation type="submission" date="2009-04" db="EMBL/GenBank/DDBJ databases">
        <authorList>
            <person name="Weinstock G."/>
            <person name="Sodergren E."/>
            <person name="Clifton S."/>
            <person name="Fulton L."/>
            <person name="Fulton B."/>
            <person name="Courtney L."/>
            <person name="Fronick C."/>
            <person name="Harrison M."/>
            <person name="Strong C."/>
            <person name="Farmer C."/>
            <person name="Delahaunty K."/>
            <person name="Markovic C."/>
            <person name="Hall O."/>
            <person name="Minx P."/>
            <person name="Tomlinson C."/>
            <person name="Mitreva M."/>
            <person name="Nelson J."/>
            <person name="Hou S."/>
            <person name="Wollam A."/>
            <person name="Pepin K.H."/>
            <person name="Johnson M."/>
            <person name="Bhonagiri V."/>
            <person name="Nash W.E."/>
            <person name="Warren W."/>
            <person name="Chinwalla A."/>
            <person name="Mardis E.R."/>
            <person name="Wilson R.K."/>
        </authorList>
    </citation>
    <scope>NUCLEOTIDE SEQUENCE [LARGE SCALE GENOMIC DNA]</scope>
    <source>
        <strain evidence="1">DSM 20098</strain>
    </source>
</reference>
<sequence length="45" mass="4853">MCLRATWNFNNGGTGIPVVNCGKPNDMKSFLPPCNRVSAITDKPS</sequence>
<name>C4FHE7_9BIFI</name>
<comment type="caution">
    <text evidence="1">The sequence shown here is derived from an EMBL/GenBank/DDBJ whole genome shotgun (WGS) entry which is preliminary data.</text>
</comment>
<gene>
    <name evidence="1" type="ORF">BIFANG_03783</name>
</gene>
<evidence type="ECO:0000313" key="1">
    <source>
        <dbReference type="EMBL" id="EEP20460.1"/>
    </source>
</evidence>
<protein>
    <submittedName>
        <fullName evidence="1">Uncharacterized protein</fullName>
    </submittedName>
</protein>
<evidence type="ECO:0000313" key="2">
    <source>
        <dbReference type="Proteomes" id="UP000006408"/>
    </source>
</evidence>
<proteinExistence type="predicted"/>
<dbReference type="AlphaFoldDB" id="C4FHE7"/>
<dbReference type="PATRIC" id="fig|518635.17.peg.352"/>
<accession>C4FHE7</accession>
<dbReference type="Proteomes" id="UP000006408">
    <property type="component" value="Unassembled WGS sequence"/>
</dbReference>
<dbReference type="HOGENOM" id="CLU_3196624_0_0_11"/>
<dbReference type="KEGG" id="bang:BBAG_0343"/>
<keyword evidence="2" id="KW-1185">Reference proteome</keyword>
<dbReference type="EMBL" id="ABYS02000013">
    <property type="protein sequence ID" value="EEP20460.1"/>
    <property type="molecule type" value="Genomic_DNA"/>
</dbReference>